<dbReference type="Pfam" id="PF02902">
    <property type="entry name" value="Peptidase_C48"/>
    <property type="match status" value="1"/>
</dbReference>
<evidence type="ECO:0000256" key="4">
    <source>
        <dbReference type="SAM" id="MobiDB-lite"/>
    </source>
</evidence>
<dbReference type="PANTHER" id="PTHR33022">
    <property type="entry name" value="DUF1985 DOMAIN-CONTAINING PROTEIN"/>
    <property type="match status" value="1"/>
</dbReference>
<evidence type="ECO:0000313" key="7">
    <source>
        <dbReference type="Proteomes" id="UP000823775"/>
    </source>
</evidence>
<organism evidence="6 7">
    <name type="scientific">Datura stramonium</name>
    <name type="common">Jimsonweed</name>
    <name type="synonym">Common thornapple</name>
    <dbReference type="NCBI Taxonomy" id="4076"/>
    <lineage>
        <taxon>Eukaryota</taxon>
        <taxon>Viridiplantae</taxon>
        <taxon>Streptophyta</taxon>
        <taxon>Embryophyta</taxon>
        <taxon>Tracheophyta</taxon>
        <taxon>Spermatophyta</taxon>
        <taxon>Magnoliopsida</taxon>
        <taxon>eudicotyledons</taxon>
        <taxon>Gunneridae</taxon>
        <taxon>Pentapetalae</taxon>
        <taxon>asterids</taxon>
        <taxon>lamiids</taxon>
        <taxon>Solanales</taxon>
        <taxon>Solanaceae</taxon>
        <taxon>Solanoideae</taxon>
        <taxon>Datureae</taxon>
        <taxon>Datura</taxon>
    </lineage>
</organism>
<protein>
    <recommendedName>
        <fullName evidence="5">Ubiquitin-like protease family profile domain-containing protein</fullName>
    </recommendedName>
</protein>
<feature type="domain" description="Ubiquitin-like protease family profile" evidence="5">
    <location>
        <begin position="364"/>
        <end position="413"/>
    </location>
</feature>
<gene>
    <name evidence="6" type="ORF">HAX54_007595</name>
</gene>
<reference evidence="6 7" key="1">
    <citation type="journal article" date="2021" name="BMC Genomics">
        <title>Datura genome reveals duplications of psychoactive alkaloid biosynthetic genes and high mutation rate following tissue culture.</title>
        <authorList>
            <person name="Rajewski A."/>
            <person name="Carter-House D."/>
            <person name="Stajich J."/>
            <person name="Litt A."/>
        </authorList>
    </citation>
    <scope>NUCLEOTIDE SEQUENCE [LARGE SCALE GENOMIC DNA]</scope>
    <source>
        <strain evidence="6">AR-01</strain>
    </source>
</reference>
<keyword evidence="3" id="KW-0378">Hydrolase</keyword>
<keyword evidence="2" id="KW-0645">Protease</keyword>
<dbReference type="InterPro" id="IPR038765">
    <property type="entry name" value="Papain-like_cys_pep_sf"/>
</dbReference>
<feature type="region of interest" description="Disordered" evidence="4">
    <location>
        <begin position="428"/>
        <end position="450"/>
    </location>
</feature>
<feature type="compositionally biased region" description="Basic residues" evidence="4">
    <location>
        <begin position="441"/>
        <end position="450"/>
    </location>
</feature>
<evidence type="ECO:0000259" key="5">
    <source>
        <dbReference type="Pfam" id="PF02902"/>
    </source>
</evidence>
<sequence>MSEFYIALITQAVVSATTINVNVAVSDEAVVDGGVPRQDVAQPTTYVVVEVDDTLGSVARVGNEPASGVFVEGVAVNESVVDPPSKDATCEALVGQVAYEVSVQATYTFTESEHDSPECGIPPGSTIVEIGDDDKMPVIYQRTRNRRPGKAQQSPFVAGSGLCEFGLVSVKCVKGRSPLMPSITVLVDYGLIQTFSSFVDEGMIKKMRSVAVYSDNDDYLEPSYDIEVSSVSKKMWFHTSVWIRRLGGVFPVRREGGEEGKRCSGCSPVTVAGNNGDRGRCGWICELFPVDSGVRRCVKEKREKEVWPSGTVVGRSFVRVSLMEGKERGSGCRWVSGGIERERRSKRDDIVVVDGLHQGHHLHDELDVIMIENLPQQKNSDCGIFTACFAEYFIENIKIPVENFNVDAIRSRYGILLWHYERKKQLDSECSDSENPGWWGKSKHGRKRKN</sequence>
<dbReference type="Gene3D" id="3.40.395.10">
    <property type="entry name" value="Adenoviral Proteinase, Chain A"/>
    <property type="match status" value="1"/>
</dbReference>
<keyword evidence="7" id="KW-1185">Reference proteome</keyword>
<evidence type="ECO:0000256" key="1">
    <source>
        <dbReference type="ARBA" id="ARBA00005234"/>
    </source>
</evidence>
<evidence type="ECO:0000256" key="3">
    <source>
        <dbReference type="ARBA" id="ARBA00022801"/>
    </source>
</evidence>
<dbReference type="InterPro" id="IPR003653">
    <property type="entry name" value="Peptidase_C48_C"/>
</dbReference>
<dbReference type="EMBL" id="JACEIK010000139">
    <property type="protein sequence ID" value="MCD7450621.1"/>
    <property type="molecule type" value="Genomic_DNA"/>
</dbReference>
<evidence type="ECO:0000313" key="6">
    <source>
        <dbReference type="EMBL" id="MCD7450621.1"/>
    </source>
</evidence>
<proteinExistence type="inferred from homology"/>
<dbReference type="Proteomes" id="UP000823775">
    <property type="component" value="Unassembled WGS sequence"/>
</dbReference>
<accession>A0ABS8RV10</accession>
<name>A0ABS8RV10_DATST</name>
<evidence type="ECO:0000256" key="2">
    <source>
        <dbReference type="ARBA" id="ARBA00022670"/>
    </source>
</evidence>
<comment type="caution">
    <text evidence="6">The sequence shown here is derived from an EMBL/GenBank/DDBJ whole genome shotgun (WGS) entry which is preliminary data.</text>
</comment>
<dbReference type="PANTHER" id="PTHR33022:SF21">
    <property type="entry name" value="UBIQUITIN-LIKE PROTEASE FAMILY PROFILE DOMAIN-CONTAINING PROTEIN"/>
    <property type="match status" value="1"/>
</dbReference>
<dbReference type="SUPFAM" id="SSF54001">
    <property type="entry name" value="Cysteine proteinases"/>
    <property type="match status" value="1"/>
</dbReference>
<comment type="similarity">
    <text evidence="1">Belongs to the peptidase C48 family.</text>
</comment>